<dbReference type="AlphaFoldDB" id="A0A8E2ESY5"/>
<accession>A0A8E2ESY5</accession>
<gene>
    <name evidence="1" type="ORF">AOQ84DRAFT_128929</name>
</gene>
<proteinExistence type="predicted"/>
<dbReference type="EMBL" id="KV750614">
    <property type="protein sequence ID" value="OCL04050.1"/>
    <property type="molecule type" value="Genomic_DNA"/>
</dbReference>
<keyword evidence="2" id="KW-1185">Reference proteome</keyword>
<name>A0A8E2ESY5_9PEZI</name>
<organism evidence="1 2">
    <name type="scientific">Glonium stellatum</name>
    <dbReference type="NCBI Taxonomy" id="574774"/>
    <lineage>
        <taxon>Eukaryota</taxon>
        <taxon>Fungi</taxon>
        <taxon>Dikarya</taxon>
        <taxon>Ascomycota</taxon>
        <taxon>Pezizomycotina</taxon>
        <taxon>Dothideomycetes</taxon>
        <taxon>Pleosporomycetidae</taxon>
        <taxon>Gloniales</taxon>
        <taxon>Gloniaceae</taxon>
        <taxon>Glonium</taxon>
    </lineage>
</organism>
<dbReference type="Proteomes" id="UP000250140">
    <property type="component" value="Unassembled WGS sequence"/>
</dbReference>
<evidence type="ECO:0000313" key="2">
    <source>
        <dbReference type="Proteomes" id="UP000250140"/>
    </source>
</evidence>
<protein>
    <submittedName>
        <fullName evidence="1">Uncharacterized protein</fullName>
    </submittedName>
</protein>
<reference evidence="1 2" key="1">
    <citation type="journal article" date="2016" name="Nat. Commun.">
        <title>Ectomycorrhizal ecology is imprinted in the genome of the dominant symbiotic fungus Cenococcum geophilum.</title>
        <authorList>
            <consortium name="DOE Joint Genome Institute"/>
            <person name="Peter M."/>
            <person name="Kohler A."/>
            <person name="Ohm R.A."/>
            <person name="Kuo A."/>
            <person name="Krutzmann J."/>
            <person name="Morin E."/>
            <person name="Arend M."/>
            <person name="Barry K.W."/>
            <person name="Binder M."/>
            <person name="Choi C."/>
            <person name="Clum A."/>
            <person name="Copeland A."/>
            <person name="Grisel N."/>
            <person name="Haridas S."/>
            <person name="Kipfer T."/>
            <person name="LaButti K."/>
            <person name="Lindquist E."/>
            <person name="Lipzen A."/>
            <person name="Maire R."/>
            <person name="Meier B."/>
            <person name="Mihaltcheva S."/>
            <person name="Molinier V."/>
            <person name="Murat C."/>
            <person name="Poggeler S."/>
            <person name="Quandt C.A."/>
            <person name="Sperisen C."/>
            <person name="Tritt A."/>
            <person name="Tisserant E."/>
            <person name="Crous P.W."/>
            <person name="Henrissat B."/>
            <person name="Nehls U."/>
            <person name="Egli S."/>
            <person name="Spatafora J.W."/>
            <person name="Grigoriev I.V."/>
            <person name="Martin F.M."/>
        </authorList>
    </citation>
    <scope>NUCLEOTIDE SEQUENCE [LARGE SCALE GENOMIC DNA]</scope>
    <source>
        <strain evidence="1 2">CBS 207.34</strain>
    </source>
</reference>
<sequence>MHLTMSHFFFEYFLFLIYNGRVSLRFFFSNNLIYRHPPTILNTHADTVLDMCDRDIITQEYRNCTNQPKHTVVRHSIRPCKDAGTPACKGIKDNQSFGKSTVHGGICPKC</sequence>
<evidence type="ECO:0000313" key="1">
    <source>
        <dbReference type="EMBL" id="OCL04050.1"/>
    </source>
</evidence>